<organism evidence="1 2">
    <name type="scientific">Nitrosomonas communis</name>
    <dbReference type="NCBI Taxonomy" id="44574"/>
    <lineage>
        <taxon>Bacteria</taxon>
        <taxon>Pseudomonadati</taxon>
        <taxon>Pseudomonadota</taxon>
        <taxon>Betaproteobacteria</taxon>
        <taxon>Nitrosomonadales</taxon>
        <taxon>Nitrosomonadaceae</taxon>
        <taxon>Nitrosomonas</taxon>
    </lineage>
</organism>
<dbReference type="SUPFAM" id="SSF53098">
    <property type="entry name" value="Ribonuclease H-like"/>
    <property type="match status" value="1"/>
</dbReference>
<dbReference type="Proteomes" id="UP000183454">
    <property type="component" value="Unassembled WGS sequence"/>
</dbReference>
<evidence type="ECO:0000313" key="2">
    <source>
        <dbReference type="Proteomes" id="UP000183454"/>
    </source>
</evidence>
<accession>A0A1H3AIV1</accession>
<protein>
    <recommendedName>
        <fullName evidence="3">Transposase DDE domain-containing protein</fullName>
    </recommendedName>
</protein>
<gene>
    <name evidence="1" type="ORF">SAMN05421882_11452</name>
</gene>
<dbReference type="EMBL" id="FNNH01000145">
    <property type="protein sequence ID" value="SDX29361.1"/>
    <property type="molecule type" value="Genomic_DNA"/>
</dbReference>
<evidence type="ECO:0008006" key="3">
    <source>
        <dbReference type="Google" id="ProtNLM"/>
    </source>
</evidence>
<name>A0A1H3AIV1_9PROT</name>
<reference evidence="1 2" key="1">
    <citation type="submission" date="2016-10" db="EMBL/GenBank/DDBJ databases">
        <authorList>
            <person name="de Groot N.N."/>
        </authorList>
    </citation>
    <scope>NUCLEOTIDE SEQUENCE [LARGE SCALE GENOMIC DNA]</scope>
    <source>
        <strain evidence="1 2">Nm110</strain>
    </source>
</reference>
<dbReference type="InterPro" id="IPR012337">
    <property type="entry name" value="RNaseH-like_sf"/>
</dbReference>
<proteinExistence type="predicted"/>
<evidence type="ECO:0000313" key="1">
    <source>
        <dbReference type="EMBL" id="SDX29361.1"/>
    </source>
</evidence>
<sequence>MTVMARDALPWQMPRDYIAIMFASSGRAFREHVIATSCWMLNLISPHLSMKRRSGFLTECSLLKEPRADNAATPGKHDWALFITTYTTIEASRILEIYALRWGIEVYFEESKRHLGLLMEQTSRVLPLILHRSIWLPYAFAC</sequence>
<dbReference type="AlphaFoldDB" id="A0A1H3AIV1"/>
<dbReference type="RefSeq" id="WP_074668362.1">
    <property type="nucleotide sequence ID" value="NZ_FNNH01000145.1"/>
</dbReference>